<evidence type="ECO:0000313" key="3">
    <source>
        <dbReference type="Proteomes" id="UP001234178"/>
    </source>
</evidence>
<reference evidence="2 3" key="1">
    <citation type="journal article" date="2023" name="Nucleic Acids Res.">
        <title>The hologenome of Daphnia magna reveals possible DNA methylation and microbiome-mediated evolution of the host genome.</title>
        <authorList>
            <person name="Chaturvedi A."/>
            <person name="Li X."/>
            <person name="Dhandapani V."/>
            <person name="Marshall H."/>
            <person name="Kissane S."/>
            <person name="Cuenca-Cambronero M."/>
            <person name="Asole G."/>
            <person name="Calvet F."/>
            <person name="Ruiz-Romero M."/>
            <person name="Marangio P."/>
            <person name="Guigo R."/>
            <person name="Rago D."/>
            <person name="Mirbahai L."/>
            <person name="Eastwood N."/>
            <person name="Colbourne J.K."/>
            <person name="Zhou J."/>
            <person name="Mallon E."/>
            <person name="Orsini L."/>
        </authorList>
    </citation>
    <scope>NUCLEOTIDE SEQUENCE [LARGE SCALE GENOMIC DNA]</scope>
    <source>
        <strain evidence="2">LRV0_1</strain>
    </source>
</reference>
<dbReference type="Pfam" id="PF12937">
    <property type="entry name" value="F-box-like"/>
    <property type="match status" value="1"/>
</dbReference>
<dbReference type="Gene3D" id="1.20.1280.50">
    <property type="match status" value="1"/>
</dbReference>
<dbReference type="SMART" id="SM00320">
    <property type="entry name" value="WD40"/>
    <property type="match status" value="2"/>
</dbReference>
<dbReference type="InterPro" id="IPR036047">
    <property type="entry name" value="F-box-like_dom_sf"/>
</dbReference>
<keyword evidence="3" id="KW-1185">Reference proteome</keyword>
<name>A0ABR0A531_9CRUS</name>
<dbReference type="PANTHER" id="PTHR14604">
    <property type="entry name" value="WD40 REPEAT PF20"/>
    <property type="match status" value="1"/>
</dbReference>
<dbReference type="PANTHER" id="PTHR14604:SF4">
    <property type="entry name" value="F-BOX DOMAIN-CONTAINING PROTEIN"/>
    <property type="match status" value="1"/>
</dbReference>
<accession>A0ABR0A531</accession>
<comment type="caution">
    <text evidence="2">The sequence shown here is derived from an EMBL/GenBank/DDBJ whole genome shotgun (WGS) entry which is preliminary data.</text>
</comment>
<dbReference type="InterPro" id="IPR001810">
    <property type="entry name" value="F-box_dom"/>
</dbReference>
<evidence type="ECO:0000313" key="2">
    <source>
        <dbReference type="EMBL" id="KAK4020257.1"/>
    </source>
</evidence>
<gene>
    <name evidence="2" type="ORF">OUZ56_002249</name>
</gene>
<evidence type="ECO:0000259" key="1">
    <source>
        <dbReference type="Pfam" id="PF12937"/>
    </source>
</evidence>
<protein>
    <recommendedName>
        <fullName evidence="1">F-box domain-containing protein</fullName>
    </recommendedName>
</protein>
<dbReference type="EMBL" id="JAOYFB010000036">
    <property type="protein sequence ID" value="KAK4020257.1"/>
    <property type="molecule type" value="Genomic_DNA"/>
</dbReference>
<dbReference type="InterPro" id="IPR050995">
    <property type="entry name" value="WD-F-box_domain-protein"/>
</dbReference>
<dbReference type="SUPFAM" id="SSF81383">
    <property type="entry name" value="F-box domain"/>
    <property type="match status" value="1"/>
</dbReference>
<feature type="domain" description="F-box" evidence="1">
    <location>
        <begin position="20"/>
        <end position="56"/>
    </location>
</feature>
<dbReference type="InterPro" id="IPR001680">
    <property type="entry name" value="WD40_rpt"/>
</dbReference>
<sequence length="493" mass="56766">MDVNANTTIWPFDNPKITNAILGYLDCRSLRIAENVCLKWKKAIYDEHLWEEVYRRNMQLPDWKKLEQVLKLRNPDLFLFPSELEINHYKEACCHIEDTIKKLERNWARGIYTSSNYPTELTPPKKRTNEHIYFSMNESLIVSVSPTGRISTRNRWAPEEEHIAHLLPNKNIPIDNFDLHPMIESVQFNGDTFAAVGLVGTRKILFLFNAKEHSEPLLLRCSAWRGIENTAADSLYNFNQKNCIRLKDDVLVLCGKKQADSSTVVSVMNTRTKQSLYQNLEIPSRVGQLSDFTLDHWRIILFFGRKENPRLKQVDRYLLQIRDLASFTLLKSFVLPVTRSRVCHFDYSNGFAVTGSDDSPIRIWNVANGTCDGDFSHGGGSLFALKIIADRLIITSDYQGIIKLWNLKAATDLATRNNPSSLLLRTLDSPPSPYTKFRKVKTLALQADEFQVALILQHDAKPPQLYLVDFLANVLNDGELEKKTRQVRKRRQL</sequence>
<organism evidence="2 3">
    <name type="scientific">Daphnia magna</name>
    <dbReference type="NCBI Taxonomy" id="35525"/>
    <lineage>
        <taxon>Eukaryota</taxon>
        <taxon>Metazoa</taxon>
        <taxon>Ecdysozoa</taxon>
        <taxon>Arthropoda</taxon>
        <taxon>Crustacea</taxon>
        <taxon>Branchiopoda</taxon>
        <taxon>Diplostraca</taxon>
        <taxon>Cladocera</taxon>
        <taxon>Anomopoda</taxon>
        <taxon>Daphniidae</taxon>
        <taxon>Daphnia</taxon>
    </lineage>
</organism>
<dbReference type="InterPro" id="IPR015943">
    <property type="entry name" value="WD40/YVTN_repeat-like_dom_sf"/>
</dbReference>
<proteinExistence type="predicted"/>
<dbReference type="Gene3D" id="2.130.10.10">
    <property type="entry name" value="YVTN repeat-like/Quinoprotein amine dehydrogenase"/>
    <property type="match status" value="1"/>
</dbReference>
<dbReference type="Proteomes" id="UP001234178">
    <property type="component" value="Unassembled WGS sequence"/>
</dbReference>
<dbReference type="SUPFAM" id="SSF50978">
    <property type="entry name" value="WD40 repeat-like"/>
    <property type="match status" value="1"/>
</dbReference>
<dbReference type="InterPro" id="IPR036322">
    <property type="entry name" value="WD40_repeat_dom_sf"/>
</dbReference>